<keyword evidence="6" id="KW-1185">Reference proteome</keyword>
<dbReference type="InterPro" id="IPR041490">
    <property type="entry name" value="KstR2_TetR_C"/>
</dbReference>
<feature type="DNA-binding region" description="H-T-H motif" evidence="3">
    <location>
        <begin position="38"/>
        <end position="57"/>
    </location>
</feature>
<organism evidence="5 6">
    <name type="scientific">Reyranella soli</name>
    <dbReference type="NCBI Taxonomy" id="1230389"/>
    <lineage>
        <taxon>Bacteria</taxon>
        <taxon>Pseudomonadati</taxon>
        <taxon>Pseudomonadota</taxon>
        <taxon>Alphaproteobacteria</taxon>
        <taxon>Hyphomicrobiales</taxon>
        <taxon>Reyranellaceae</taxon>
        <taxon>Reyranella</taxon>
    </lineage>
</organism>
<evidence type="ECO:0000313" key="5">
    <source>
        <dbReference type="EMBL" id="GEP60527.1"/>
    </source>
</evidence>
<dbReference type="SUPFAM" id="SSF48498">
    <property type="entry name" value="Tetracyclin repressor-like, C-terminal domain"/>
    <property type="match status" value="1"/>
</dbReference>
<feature type="domain" description="HTH tetR-type" evidence="4">
    <location>
        <begin position="15"/>
        <end position="75"/>
    </location>
</feature>
<dbReference type="InterPro" id="IPR050109">
    <property type="entry name" value="HTH-type_TetR-like_transc_reg"/>
</dbReference>
<name>A0A512NNJ7_9HYPH</name>
<comment type="caution">
    <text evidence="5">The sequence shown here is derived from an EMBL/GenBank/DDBJ whole genome shotgun (WGS) entry which is preliminary data.</text>
</comment>
<dbReference type="Gene3D" id="1.10.357.10">
    <property type="entry name" value="Tetracycline Repressor, domain 2"/>
    <property type="match status" value="1"/>
</dbReference>
<reference evidence="5 6" key="1">
    <citation type="submission" date="2019-07" db="EMBL/GenBank/DDBJ databases">
        <title>Whole genome shotgun sequence of Reyranella soli NBRC 108950.</title>
        <authorList>
            <person name="Hosoyama A."/>
            <person name="Uohara A."/>
            <person name="Ohji S."/>
            <person name="Ichikawa N."/>
        </authorList>
    </citation>
    <scope>NUCLEOTIDE SEQUENCE [LARGE SCALE GENOMIC DNA]</scope>
    <source>
        <strain evidence="5 6">NBRC 108950</strain>
    </source>
</reference>
<dbReference type="InterPro" id="IPR001647">
    <property type="entry name" value="HTH_TetR"/>
</dbReference>
<evidence type="ECO:0000256" key="3">
    <source>
        <dbReference type="PROSITE-ProRule" id="PRU00335"/>
    </source>
</evidence>
<dbReference type="PANTHER" id="PTHR30055:SF183">
    <property type="entry name" value="NUCLEOID OCCLUSION FACTOR SLMA"/>
    <property type="match status" value="1"/>
</dbReference>
<dbReference type="AlphaFoldDB" id="A0A512NNJ7"/>
<accession>A0A512NNJ7</accession>
<dbReference type="OrthoDB" id="9779746at2"/>
<dbReference type="PROSITE" id="PS50977">
    <property type="entry name" value="HTH_TETR_2"/>
    <property type="match status" value="1"/>
</dbReference>
<dbReference type="RefSeq" id="WP_147155870.1">
    <property type="nucleotide sequence ID" value="NZ_BKAJ01000168.1"/>
</dbReference>
<dbReference type="Proteomes" id="UP000321058">
    <property type="component" value="Unassembled WGS sequence"/>
</dbReference>
<dbReference type="GO" id="GO:0003700">
    <property type="term" value="F:DNA-binding transcription factor activity"/>
    <property type="evidence" value="ECO:0007669"/>
    <property type="project" value="TreeGrafter"/>
</dbReference>
<gene>
    <name evidence="5" type="ORF">RSO01_76930</name>
</gene>
<dbReference type="InterPro" id="IPR036271">
    <property type="entry name" value="Tet_transcr_reg_TetR-rel_C_sf"/>
</dbReference>
<keyword evidence="1" id="KW-0175">Coiled coil</keyword>
<dbReference type="SUPFAM" id="SSF46689">
    <property type="entry name" value="Homeodomain-like"/>
    <property type="match status" value="1"/>
</dbReference>
<dbReference type="InterPro" id="IPR009057">
    <property type="entry name" value="Homeodomain-like_sf"/>
</dbReference>
<dbReference type="GO" id="GO:0000976">
    <property type="term" value="F:transcription cis-regulatory region binding"/>
    <property type="evidence" value="ECO:0007669"/>
    <property type="project" value="TreeGrafter"/>
</dbReference>
<dbReference type="Gene3D" id="1.10.10.60">
    <property type="entry name" value="Homeodomain-like"/>
    <property type="match status" value="1"/>
</dbReference>
<dbReference type="Pfam" id="PF17932">
    <property type="entry name" value="TetR_C_24"/>
    <property type="match status" value="1"/>
</dbReference>
<evidence type="ECO:0000256" key="2">
    <source>
        <dbReference type="ARBA" id="ARBA00023125"/>
    </source>
</evidence>
<evidence type="ECO:0000313" key="6">
    <source>
        <dbReference type="Proteomes" id="UP000321058"/>
    </source>
</evidence>
<dbReference type="PANTHER" id="PTHR30055">
    <property type="entry name" value="HTH-TYPE TRANSCRIPTIONAL REGULATOR RUTR"/>
    <property type="match status" value="1"/>
</dbReference>
<proteinExistence type="predicted"/>
<evidence type="ECO:0000256" key="1">
    <source>
        <dbReference type="ARBA" id="ARBA00023054"/>
    </source>
</evidence>
<evidence type="ECO:0000259" key="4">
    <source>
        <dbReference type="PROSITE" id="PS50977"/>
    </source>
</evidence>
<dbReference type="EMBL" id="BKAJ01000168">
    <property type="protein sequence ID" value="GEP60527.1"/>
    <property type="molecule type" value="Genomic_DNA"/>
</dbReference>
<dbReference type="Pfam" id="PF00440">
    <property type="entry name" value="TetR_N"/>
    <property type="match status" value="1"/>
</dbReference>
<protein>
    <submittedName>
        <fullName evidence="5">TetR family transcriptional regulator</fullName>
    </submittedName>
</protein>
<dbReference type="PRINTS" id="PR00455">
    <property type="entry name" value="HTHTETR"/>
</dbReference>
<sequence length="203" mass="22655">MPSEKSGKDRITKADRTRARLIEVATRLFQEHGTDEVTVRRIAAAAKIEAGSIYYHFSSRDQILRAVLEGGVGNAREEVLAAVAEAGSDSSPLVRLRAALGAHLKYTMRHHFSSRLKVIRRLPKRLRDHHMQQERDYAAIFAGLLAEAERKGLLQSGFDLSVVRMLAMGALTWAAEWYDPEGDMTLDDIADELMRVLTQGVAK</sequence>
<keyword evidence="2 3" id="KW-0238">DNA-binding</keyword>